<dbReference type="GO" id="GO:0010181">
    <property type="term" value="F:FMN binding"/>
    <property type="evidence" value="ECO:0007669"/>
    <property type="project" value="TreeGrafter"/>
</dbReference>
<feature type="domain" description="Flavodoxin" evidence="1">
    <location>
        <begin position="4"/>
        <end position="143"/>
    </location>
</feature>
<sequence length="159" mass="17913">MKTVILYTTKYGAVEQSAFKLKELLPEPTILFNLNKEYPTSLEEYDRVIIGGSIYMGQIQRKLIQYINEHLSTLLSKQVGMFICAGHPDADVVASELQGAFPLALYNHAKVKDSFGHIYDFEKLNFIDTFITKKIVGISKSETKLLDDKINSFVTSLVG</sequence>
<reference evidence="2" key="1">
    <citation type="submission" date="2022-06" db="EMBL/GenBank/DDBJ databases">
        <title>Aquibacillus sp. a new bacterium isolated from soil saline samples.</title>
        <authorList>
            <person name="Galisteo C."/>
            <person name="De La Haba R."/>
            <person name="Sanchez-Porro C."/>
            <person name="Ventosa A."/>
        </authorList>
    </citation>
    <scope>NUCLEOTIDE SEQUENCE</scope>
    <source>
        <strain evidence="2">JCM 12387</strain>
    </source>
</reference>
<proteinExistence type="predicted"/>
<accession>A0A9X4AIH6</accession>
<gene>
    <name evidence="2" type="ORF">NC661_12355</name>
</gene>
<name>A0A9X4AIH6_9BACI</name>
<evidence type="ECO:0000313" key="3">
    <source>
        <dbReference type="Proteomes" id="UP001145072"/>
    </source>
</evidence>
<evidence type="ECO:0000259" key="1">
    <source>
        <dbReference type="Pfam" id="PF12724"/>
    </source>
</evidence>
<comment type="caution">
    <text evidence="2">The sequence shown here is derived from an EMBL/GenBank/DDBJ whole genome shotgun (WGS) entry which is preliminary data.</text>
</comment>
<dbReference type="Gene3D" id="3.40.50.360">
    <property type="match status" value="1"/>
</dbReference>
<dbReference type="Proteomes" id="UP001145072">
    <property type="component" value="Unassembled WGS sequence"/>
</dbReference>
<dbReference type="InterPro" id="IPR026816">
    <property type="entry name" value="Flavodoxin_dom"/>
</dbReference>
<dbReference type="RefSeq" id="WP_259871743.1">
    <property type="nucleotide sequence ID" value="NZ_JAMQJZ010000009.1"/>
</dbReference>
<dbReference type="InterPro" id="IPR052200">
    <property type="entry name" value="Protoporphyrinogen_IX_DH"/>
</dbReference>
<dbReference type="SUPFAM" id="SSF52218">
    <property type="entry name" value="Flavoproteins"/>
    <property type="match status" value="1"/>
</dbReference>
<dbReference type="InterPro" id="IPR029039">
    <property type="entry name" value="Flavoprotein-like_sf"/>
</dbReference>
<protein>
    <submittedName>
        <fullName evidence="2">Flavodoxin domain-containing protein</fullName>
    </submittedName>
</protein>
<dbReference type="AlphaFoldDB" id="A0A9X4AIH6"/>
<evidence type="ECO:0000313" key="2">
    <source>
        <dbReference type="EMBL" id="MDC3421162.1"/>
    </source>
</evidence>
<dbReference type="PANTHER" id="PTHR38030:SF2">
    <property type="entry name" value="PROTOPORPHYRINOGEN IX DEHYDROGENASE [QUINONE]"/>
    <property type="match status" value="1"/>
</dbReference>
<dbReference type="Pfam" id="PF12724">
    <property type="entry name" value="Flavodoxin_5"/>
    <property type="match status" value="1"/>
</dbReference>
<dbReference type="GO" id="GO:0070819">
    <property type="term" value="F:menaquinone-dependent protoporphyrinogen oxidase activity"/>
    <property type="evidence" value="ECO:0007669"/>
    <property type="project" value="TreeGrafter"/>
</dbReference>
<dbReference type="GO" id="GO:0006783">
    <property type="term" value="P:heme biosynthetic process"/>
    <property type="evidence" value="ECO:0007669"/>
    <property type="project" value="TreeGrafter"/>
</dbReference>
<dbReference type="EMBL" id="JAMQJZ010000009">
    <property type="protein sequence ID" value="MDC3421162.1"/>
    <property type="molecule type" value="Genomic_DNA"/>
</dbReference>
<dbReference type="PANTHER" id="PTHR38030">
    <property type="entry name" value="PROTOPORPHYRINOGEN IX DEHYDROGENASE [MENAQUINONE]"/>
    <property type="match status" value="1"/>
</dbReference>
<organism evidence="2 3">
    <name type="scientific">Aquibacillus koreensis</name>
    <dbReference type="NCBI Taxonomy" id="279446"/>
    <lineage>
        <taxon>Bacteria</taxon>
        <taxon>Bacillati</taxon>
        <taxon>Bacillota</taxon>
        <taxon>Bacilli</taxon>
        <taxon>Bacillales</taxon>
        <taxon>Bacillaceae</taxon>
        <taxon>Aquibacillus</taxon>
    </lineage>
</organism>
<keyword evidence="3" id="KW-1185">Reference proteome</keyword>